<dbReference type="GO" id="GO:0009450">
    <property type="term" value="P:gamma-aminobutyric acid catabolic process"/>
    <property type="evidence" value="ECO:0007669"/>
    <property type="project" value="TreeGrafter"/>
</dbReference>
<evidence type="ECO:0000313" key="9">
    <source>
        <dbReference type="Proteomes" id="UP000223968"/>
    </source>
</evidence>
<dbReference type="Proteomes" id="UP000223968">
    <property type="component" value="Unassembled WGS sequence"/>
</dbReference>
<evidence type="ECO:0000256" key="3">
    <source>
        <dbReference type="ARBA" id="ARBA00023002"/>
    </source>
</evidence>
<gene>
    <name evidence="8" type="ORF">AJ79_06789</name>
</gene>
<evidence type="ECO:0000256" key="1">
    <source>
        <dbReference type="ARBA" id="ARBA00013051"/>
    </source>
</evidence>
<sequence>MELGGNAPFIVFEDANIDKAVEGAVICKFRASGQTCVCANRIYVHEEVLETFTARFIEKLKQFRLGRGLYAVTTHRPSVDASAVKKPPYGGRHTKGRAVEIWCKGSDSSGFFFEPTIITGAHKDMLLVNNETFGPLTGIFSFNSEEDVLQQANDSDMGLTGFFSARMSTVFSKWQKNCNAAWWE</sequence>
<dbReference type="InterPro" id="IPR016163">
    <property type="entry name" value="Ald_DH_C"/>
</dbReference>
<dbReference type="SUPFAM" id="SSF53720">
    <property type="entry name" value="ALDH-like"/>
    <property type="match status" value="1"/>
</dbReference>
<accession>A0A2B7X9S7</accession>
<dbReference type="InterPro" id="IPR050740">
    <property type="entry name" value="Aldehyde_DH_Superfamily"/>
</dbReference>
<proteinExistence type="inferred from homology"/>
<dbReference type="PANTHER" id="PTHR43353:SF5">
    <property type="entry name" value="SUCCINATE-SEMIALDEHYDE DEHYDROGENASE, MITOCHONDRIAL"/>
    <property type="match status" value="1"/>
</dbReference>
<keyword evidence="3 6" id="KW-0560">Oxidoreductase</keyword>
<protein>
    <recommendedName>
        <fullName evidence="2">Succinate-semialdehyde dehydrogenase, mitochondrial</fullName>
        <ecNumber evidence="1">1.2.1.24</ecNumber>
    </recommendedName>
    <alternativeName>
        <fullName evidence="4">NAD(+)-dependent succinic semialdehyde dehydrogenase</fullName>
    </alternativeName>
</protein>
<feature type="domain" description="Aldehyde dehydrogenase" evidence="7">
    <location>
        <begin position="1"/>
        <end position="177"/>
    </location>
</feature>
<reference evidence="8 9" key="1">
    <citation type="submission" date="2017-10" db="EMBL/GenBank/DDBJ databases">
        <title>Comparative genomics in systemic dimorphic fungi from Ajellomycetaceae.</title>
        <authorList>
            <person name="Munoz J.F."/>
            <person name="Mcewen J.G."/>
            <person name="Clay O.K."/>
            <person name="Cuomo C.A."/>
        </authorList>
    </citation>
    <scope>NUCLEOTIDE SEQUENCE [LARGE SCALE GENOMIC DNA]</scope>
    <source>
        <strain evidence="8 9">UAMH5409</strain>
    </source>
</reference>
<evidence type="ECO:0000256" key="4">
    <source>
        <dbReference type="ARBA" id="ARBA00030806"/>
    </source>
</evidence>
<evidence type="ECO:0000256" key="2">
    <source>
        <dbReference type="ARBA" id="ARBA00019842"/>
    </source>
</evidence>
<dbReference type="GO" id="GO:0004777">
    <property type="term" value="F:succinate-semialdehyde dehydrogenase (NAD+) activity"/>
    <property type="evidence" value="ECO:0007669"/>
    <property type="project" value="UniProtKB-EC"/>
</dbReference>
<evidence type="ECO:0000256" key="5">
    <source>
        <dbReference type="PROSITE-ProRule" id="PRU10007"/>
    </source>
</evidence>
<evidence type="ECO:0000256" key="6">
    <source>
        <dbReference type="RuleBase" id="RU003345"/>
    </source>
</evidence>
<name>A0A2B7X9S7_9EURO</name>
<dbReference type="InterPro" id="IPR029510">
    <property type="entry name" value="Ald_DH_CS_GLU"/>
</dbReference>
<dbReference type="InterPro" id="IPR015590">
    <property type="entry name" value="Aldehyde_DH_dom"/>
</dbReference>
<evidence type="ECO:0000313" key="8">
    <source>
        <dbReference type="EMBL" id="PGH05482.1"/>
    </source>
</evidence>
<keyword evidence="9" id="KW-1185">Reference proteome</keyword>
<dbReference type="GO" id="GO:0005737">
    <property type="term" value="C:cytoplasm"/>
    <property type="evidence" value="ECO:0007669"/>
    <property type="project" value="TreeGrafter"/>
</dbReference>
<dbReference type="InterPro" id="IPR016161">
    <property type="entry name" value="Ald_DH/histidinol_DH"/>
</dbReference>
<dbReference type="PROSITE" id="PS00687">
    <property type="entry name" value="ALDEHYDE_DEHYDR_GLU"/>
    <property type="match status" value="1"/>
</dbReference>
<comment type="caution">
    <text evidence="8">The sequence shown here is derived from an EMBL/GenBank/DDBJ whole genome shotgun (WGS) entry which is preliminary data.</text>
</comment>
<dbReference type="STRING" id="1447875.A0A2B7X9S7"/>
<dbReference type="PANTHER" id="PTHR43353">
    <property type="entry name" value="SUCCINATE-SEMIALDEHYDE DEHYDROGENASE, MITOCHONDRIAL"/>
    <property type="match status" value="1"/>
</dbReference>
<dbReference type="EMBL" id="PDNB01000125">
    <property type="protein sequence ID" value="PGH05482.1"/>
    <property type="molecule type" value="Genomic_DNA"/>
</dbReference>
<dbReference type="EC" id="1.2.1.24" evidence="1"/>
<dbReference type="OrthoDB" id="310895at2759"/>
<evidence type="ECO:0000259" key="7">
    <source>
        <dbReference type="Pfam" id="PF00171"/>
    </source>
</evidence>
<dbReference type="Gene3D" id="3.40.309.10">
    <property type="entry name" value="Aldehyde Dehydrogenase, Chain A, domain 2"/>
    <property type="match status" value="1"/>
</dbReference>
<dbReference type="InterPro" id="IPR016160">
    <property type="entry name" value="Ald_DH_CS_CYS"/>
</dbReference>
<dbReference type="PROSITE" id="PS00070">
    <property type="entry name" value="ALDEHYDE_DEHYDR_CYS"/>
    <property type="match status" value="1"/>
</dbReference>
<feature type="active site" evidence="5">
    <location>
        <position position="2"/>
    </location>
</feature>
<comment type="similarity">
    <text evidence="6">Belongs to the aldehyde dehydrogenase family.</text>
</comment>
<organism evidence="8 9">
    <name type="scientific">Helicocarpus griseus UAMH5409</name>
    <dbReference type="NCBI Taxonomy" id="1447875"/>
    <lineage>
        <taxon>Eukaryota</taxon>
        <taxon>Fungi</taxon>
        <taxon>Dikarya</taxon>
        <taxon>Ascomycota</taxon>
        <taxon>Pezizomycotina</taxon>
        <taxon>Eurotiomycetes</taxon>
        <taxon>Eurotiomycetidae</taxon>
        <taxon>Onygenales</taxon>
        <taxon>Ajellomycetaceae</taxon>
        <taxon>Helicocarpus</taxon>
    </lineage>
</organism>
<dbReference type="AlphaFoldDB" id="A0A2B7X9S7"/>
<dbReference type="Pfam" id="PF00171">
    <property type="entry name" value="Aldedh"/>
    <property type="match status" value="1"/>
</dbReference>